<comment type="caution">
    <text evidence="1">The sequence shown here is derived from an EMBL/GenBank/DDBJ whole genome shotgun (WGS) entry which is preliminary data.</text>
</comment>
<accession>A0ABP9J2Z4</accession>
<evidence type="ECO:0000313" key="1">
    <source>
        <dbReference type="EMBL" id="GAA5017282.1"/>
    </source>
</evidence>
<keyword evidence="2" id="KW-1185">Reference proteome</keyword>
<dbReference type="Proteomes" id="UP001500427">
    <property type="component" value="Unassembled WGS sequence"/>
</dbReference>
<dbReference type="RefSeq" id="WP_345505696.1">
    <property type="nucleotide sequence ID" value="NZ_BAABIW010000004.1"/>
</dbReference>
<sequence length="89" mass="9306">MSATSPSAPADDRRTTGRRLGLAGDPVLAVDRVACTGHGVCAQLLAGVTLDEWGYPVVVDARVDGDDPVALETFAAAVRLCPARALFRR</sequence>
<protein>
    <recommendedName>
        <fullName evidence="3">Ferredoxin</fullName>
    </recommendedName>
</protein>
<proteinExistence type="predicted"/>
<name>A0ABP9J2Z4_9MICO</name>
<dbReference type="EMBL" id="BAABIW010000004">
    <property type="protein sequence ID" value="GAA5017282.1"/>
    <property type="molecule type" value="Genomic_DNA"/>
</dbReference>
<dbReference type="Gene3D" id="3.30.70.20">
    <property type="match status" value="1"/>
</dbReference>
<evidence type="ECO:0000313" key="2">
    <source>
        <dbReference type="Proteomes" id="UP001500427"/>
    </source>
</evidence>
<gene>
    <name evidence="1" type="ORF">GCM10023258_03440</name>
</gene>
<evidence type="ECO:0008006" key="3">
    <source>
        <dbReference type="Google" id="ProtNLM"/>
    </source>
</evidence>
<dbReference type="Pfam" id="PF13459">
    <property type="entry name" value="Fer4_15"/>
    <property type="match status" value="1"/>
</dbReference>
<organism evidence="1 2">
    <name type="scientific">Terrabacter aeriphilus</name>
    <dbReference type="NCBI Taxonomy" id="515662"/>
    <lineage>
        <taxon>Bacteria</taxon>
        <taxon>Bacillati</taxon>
        <taxon>Actinomycetota</taxon>
        <taxon>Actinomycetes</taxon>
        <taxon>Micrococcales</taxon>
        <taxon>Intrasporangiaceae</taxon>
        <taxon>Terrabacter</taxon>
    </lineage>
</organism>
<reference evidence="2" key="1">
    <citation type="journal article" date="2019" name="Int. J. Syst. Evol. Microbiol.">
        <title>The Global Catalogue of Microorganisms (GCM) 10K type strain sequencing project: providing services to taxonomists for standard genome sequencing and annotation.</title>
        <authorList>
            <consortium name="The Broad Institute Genomics Platform"/>
            <consortium name="The Broad Institute Genome Sequencing Center for Infectious Disease"/>
            <person name="Wu L."/>
            <person name="Ma J."/>
        </authorList>
    </citation>
    <scope>NUCLEOTIDE SEQUENCE [LARGE SCALE GENOMIC DNA]</scope>
    <source>
        <strain evidence="2">JCM 17687</strain>
    </source>
</reference>